<keyword evidence="13" id="KW-1185">Reference proteome</keyword>
<evidence type="ECO:0000256" key="3">
    <source>
        <dbReference type="ARBA" id="ARBA00022630"/>
    </source>
</evidence>
<evidence type="ECO:0000256" key="2">
    <source>
        <dbReference type="ARBA" id="ARBA00016337"/>
    </source>
</evidence>
<dbReference type="OrthoDB" id="9778595at2"/>
<evidence type="ECO:0000256" key="5">
    <source>
        <dbReference type="ARBA" id="ARBA00022723"/>
    </source>
</evidence>
<dbReference type="PANTHER" id="PTHR30040:SF2">
    <property type="entry name" value="FAD:PROTEIN FMN TRANSFERASE"/>
    <property type="match status" value="1"/>
</dbReference>
<dbReference type="AlphaFoldDB" id="A0A517QSG0"/>
<comment type="catalytic activity">
    <reaction evidence="9 10">
        <text>L-threonyl-[protein] + FAD = FMN-L-threonyl-[protein] + AMP + H(+)</text>
        <dbReference type="Rhea" id="RHEA:36847"/>
        <dbReference type="Rhea" id="RHEA-COMP:11060"/>
        <dbReference type="Rhea" id="RHEA-COMP:11061"/>
        <dbReference type="ChEBI" id="CHEBI:15378"/>
        <dbReference type="ChEBI" id="CHEBI:30013"/>
        <dbReference type="ChEBI" id="CHEBI:57692"/>
        <dbReference type="ChEBI" id="CHEBI:74257"/>
        <dbReference type="ChEBI" id="CHEBI:456215"/>
        <dbReference type="EC" id="2.7.1.180"/>
    </reaction>
</comment>
<feature type="binding site" evidence="11">
    <location>
        <position position="187"/>
    </location>
    <ligand>
        <name>Mg(2+)</name>
        <dbReference type="ChEBI" id="CHEBI:18420"/>
    </ligand>
</feature>
<evidence type="ECO:0000256" key="7">
    <source>
        <dbReference type="ARBA" id="ARBA00022842"/>
    </source>
</evidence>
<keyword evidence="7 10" id="KW-0460">Magnesium</keyword>
<dbReference type="PIRSF" id="PIRSF006268">
    <property type="entry name" value="ApbE"/>
    <property type="match status" value="1"/>
</dbReference>
<keyword evidence="3 10" id="KW-0285">Flavoprotein</keyword>
<gene>
    <name evidence="12" type="primary">apbE_1</name>
    <name evidence="12" type="ORF">Mal48_38310</name>
</gene>
<evidence type="ECO:0000256" key="8">
    <source>
        <dbReference type="ARBA" id="ARBA00031306"/>
    </source>
</evidence>
<comment type="similarity">
    <text evidence="10">Belongs to the ApbE family.</text>
</comment>
<dbReference type="KEGG" id="tpol:Mal48_38310"/>
<accession>A0A517QSG0</accession>
<keyword evidence="6 10" id="KW-0274">FAD</keyword>
<dbReference type="Pfam" id="PF02424">
    <property type="entry name" value="ApbE"/>
    <property type="match status" value="1"/>
</dbReference>
<dbReference type="PANTHER" id="PTHR30040">
    <property type="entry name" value="THIAMINE BIOSYNTHESIS LIPOPROTEIN APBE"/>
    <property type="match status" value="1"/>
</dbReference>
<proteinExistence type="inferred from homology"/>
<reference evidence="12 13" key="1">
    <citation type="submission" date="2019-02" db="EMBL/GenBank/DDBJ databases">
        <title>Deep-cultivation of Planctomycetes and their phenomic and genomic characterization uncovers novel biology.</title>
        <authorList>
            <person name="Wiegand S."/>
            <person name="Jogler M."/>
            <person name="Boedeker C."/>
            <person name="Pinto D."/>
            <person name="Vollmers J."/>
            <person name="Rivas-Marin E."/>
            <person name="Kohn T."/>
            <person name="Peeters S.H."/>
            <person name="Heuer A."/>
            <person name="Rast P."/>
            <person name="Oberbeckmann S."/>
            <person name="Bunk B."/>
            <person name="Jeske O."/>
            <person name="Meyerdierks A."/>
            <person name="Storesund J.E."/>
            <person name="Kallscheuer N."/>
            <person name="Luecker S."/>
            <person name="Lage O.M."/>
            <person name="Pohl T."/>
            <person name="Merkel B.J."/>
            <person name="Hornburger P."/>
            <person name="Mueller R.-W."/>
            <person name="Bruemmer F."/>
            <person name="Labrenz M."/>
            <person name="Spormann A.M."/>
            <person name="Op den Camp H."/>
            <person name="Overmann J."/>
            <person name="Amann R."/>
            <person name="Jetten M.S.M."/>
            <person name="Mascher T."/>
            <person name="Medema M.H."/>
            <person name="Devos D.P."/>
            <person name="Kaster A.-K."/>
            <person name="Ovreas L."/>
            <person name="Rohde M."/>
            <person name="Galperin M.Y."/>
            <person name="Jogler C."/>
        </authorList>
    </citation>
    <scope>NUCLEOTIDE SEQUENCE [LARGE SCALE GENOMIC DNA]</scope>
    <source>
        <strain evidence="12 13">Mal48</strain>
    </source>
</reference>
<keyword evidence="5 10" id="KW-0479">Metal-binding</keyword>
<name>A0A517QSG0_9PLAN</name>
<feature type="binding site" evidence="11">
    <location>
        <position position="306"/>
    </location>
    <ligand>
        <name>Mg(2+)</name>
        <dbReference type="ChEBI" id="CHEBI:18420"/>
    </ligand>
</feature>
<dbReference type="EC" id="2.7.1.180" evidence="1 10"/>
<dbReference type="Gene3D" id="3.10.520.10">
    <property type="entry name" value="ApbE-like domains"/>
    <property type="match status" value="1"/>
</dbReference>
<protein>
    <recommendedName>
        <fullName evidence="2 10">FAD:protein FMN transferase</fullName>
        <ecNumber evidence="1 10">2.7.1.180</ecNumber>
    </recommendedName>
    <alternativeName>
        <fullName evidence="8 10">Flavin transferase</fullName>
    </alternativeName>
</protein>
<evidence type="ECO:0000256" key="9">
    <source>
        <dbReference type="ARBA" id="ARBA00048540"/>
    </source>
</evidence>
<feature type="binding site" evidence="11">
    <location>
        <position position="302"/>
    </location>
    <ligand>
        <name>Mg(2+)</name>
        <dbReference type="ChEBI" id="CHEBI:18420"/>
    </ligand>
</feature>
<evidence type="ECO:0000256" key="1">
    <source>
        <dbReference type="ARBA" id="ARBA00011955"/>
    </source>
</evidence>
<keyword evidence="4 10" id="KW-0808">Transferase</keyword>
<evidence type="ECO:0000313" key="12">
    <source>
        <dbReference type="EMBL" id="QDT34569.1"/>
    </source>
</evidence>
<dbReference type="InterPro" id="IPR003374">
    <property type="entry name" value="ApbE-like_sf"/>
</dbReference>
<evidence type="ECO:0000256" key="6">
    <source>
        <dbReference type="ARBA" id="ARBA00022827"/>
    </source>
</evidence>
<dbReference type="EMBL" id="CP036267">
    <property type="protein sequence ID" value="QDT34569.1"/>
    <property type="molecule type" value="Genomic_DNA"/>
</dbReference>
<keyword evidence="12" id="KW-0449">Lipoprotein</keyword>
<dbReference type="Proteomes" id="UP000315724">
    <property type="component" value="Chromosome"/>
</dbReference>
<dbReference type="GO" id="GO:0046872">
    <property type="term" value="F:metal ion binding"/>
    <property type="evidence" value="ECO:0007669"/>
    <property type="project" value="UniProtKB-UniRule"/>
</dbReference>
<dbReference type="GO" id="GO:0016740">
    <property type="term" value="F:transferase activity"/>
    <property type="evidence" value="ECO:0007669"/>
    <property type="project" value="UniProtKB-UniRule"/>
</dbReference>
<evidence type="ECO:0000256" key="11">
    <source>
        <dbReference type="PIRSR" id="PIRSR006268-2"/>
    </source>
</evidence>
<evidence type="ECO:0000256" key="10">
    <source>
        <dbReference type="PIRNR" id="PIRNR006268"/>
    </source>
</evidence>
<evidence type="ECO:0000313" key="13">
    <source>
        <dbReference type="Proteomes" id="UP000315724"/>
    </source>
</evidence>
<dbReference type="InterPro" id="IPR024932">
    <property type="entry name" value="ApbE"/>
</dbReference>
<organism evidence="12 13">
    <name type="scientific">Thalassoglobus polymorphus</name>
    <dbReference type="NCBI Taxonomy" id="2527994"/>
    <lineage>
        <taxon>Bacteria</taxon>
        <taxon>Pseudomonadati</taxon>
        <taxon>Planctomycetota</taxon>
        <taxon>Planctomycetia</taxon>
        <taxon>Planctomycetales</taxon>
        <taxon>Planctomycetaceae</taxon>
        <taxon>Thalassoglobus</taxon>
    </lineage>
</organism>
<dbReference type="RefSeq" id="WP_145202713.1">
    <property type="nucleotide sequence ID" value="NZ_CP036267.1"/>
</dbReference>
<comment type="cofactor">
    <cofactor evidence="11">
        <name>Mg(2+)</name>
        <dbReference type="ChEBI" id="CHEBI:18420"/>
    </cofactor>
    <cofactor evidence="11">
        <name>Mn(2+)</name>
        <dbReference type="ChEBI" id="CHEBI:29035"/>
    </cofactor>
    <text evidence="11">Magnesium. Can also use manganese.</text>
</comment>
<evidence type="ECO:0000256" key="4">
    <source>
        <dbReference type="ARBA" id="ARBA00022679"/>
    </source>
</evidence>
<dbReference type="SUPFAM" id="SSF143631">
    <property type="entry name" value="ApbE-like"/>
    <property type="match status" value="1"/>
</dbReference>
<sequence>MRDPFRGNRSRCWLWWVGLGTSLCLFTGTPVSGSEELKRYEFLQIRMGIPVNITLYAPTELIANQASKAAYDRFRELDRVMSDYDPDSELMKLCKTATPGTPTPVTSDLFEVLHAAQRLSAETNGAFDVTVGPVVKLWRIARRRKKLPDEDRLLTALEKVGYQSIQLDDSNSTVTLLKPEMQIDLGSIAKGFAADEALKAMKELGVTQALIDAGGDLVAGDPPPHRDYWKIEIEKLRRKETPNASAPIVKLKNGAIATSGSVYQHLEIDGVRYSHIVNPKTGIGLTTPSTVTVIAPNGMQADALASAISVLGPTEGMKLICNAENVEAFIVTSTADGKLTEVSSPMFESYLLTQ</sequence>